<gene>
    <name evidence="1" type="ORF">BDM02DRAFT_3079416</name>
</gene>
<feature type="non-terminal residue" evidence="1">
    <location>
        <position position="256"/>
    </location>
</feature>
<comment type="caution">
    <text evidence="1">The sequence shown here is derived from an EMBL/GenBank/DDBJ whole genome shotgun (WGS) entry which is preliminary data.</text>
</comment>
<dbReference type="EMBL" id="MU118156">
    <property type="protein sequence ID" value="KAF9644155.1"/>
    <property type="molecule type" value="Genomic_DNA"/>
</dbReference>
<reference evidence="1" key="2">
    <citation type="journal article" date="2020" name="Nat. Commun.">
        <title>Large-scale genome sequencing of mycorrhizal fungi provides insights into the early evolution of symbiotic traits.</title>
        <authorList>
            <person name="Miyauchi S."/>
            <person name="Kiss E."/>
            <person name="Kuo A."/>
            <person name="Drula E."/>
            <person name="Kohler A."/>
            <person name="Sanchez-Garcia M."/>
            <person name="Morin E."/>
            <person name="Andreopoulos B."/>
            <person name="Barry K.W."/>
            <person name="Bonito G."/>
            <person name="Buee M."/>
            <person name="Carver A."/>
            <person name="Chen C."/>
            <person name="Cichocki N."/>
            <person name="Clum A."/>
            <person name="Culley D."/>
            <person name="Crous P.W."/>
            <person name="Fauchery L."/>
            <person name="Girlanda M."/>
            <person name="Hayes R.D."/>
            <person name="Keri Z."/>
            <person name="LaButti K."/>
            <person name="Lipzen A."/>
            <person name="Lombard V."/>
            <person name="Magnuson J."/>
            <person name="Maillard F."/>
            <person name="Murat C."/>
            <person name="Nolan M."/>
            <person name="Ohm R.A."/>
            <person name="Pangilinan J."/>
            <person name="Pereira M.F."/>
            <person name="Perotto S."/>
            <person name="Peter M."/>
            <person name="Pfister S."/>
            <person name="Riley R."/>
            <person name="Sitrit Y."/>
            <person name="Stielow J.B."/>
            <person name="Szollosi G."/>
            <person name="Zifcakova L."/>
            <person name="Stursova M."/>
            <person name="Spatafora J.W."/>
            <person name="Tedersoo L."/>
            <person name="Vaario L.M."/>
            <person name="Yamada A."/>
            <person name="Yan M."/>
            <person name="Wang P."/>
            <person name="Xu J."/>
            <person name="Bruns T."/>
            <person name="Baldrian P."/>
            <person name="Vilgalys R."/>
            <person name="Dunand C."/>
            <person name="Henrissat B."/>
            <person name="Grigoriev I.V."/>
            <person name="Hibbett D."/>
            <person name="Nagy L.G."/>
            <person name="Martin F.M."/>
        </authorList>
    </citation>
    <scope>NUCLEOTIDE SEQUENCE</scope>
    <source>
        <strain evidence="1">P2</strain>
    </source>
</reference>
<reference evidence="1" key="1">
    <citation type="submission" date="2019-10" db="EMBL/GenBank/DDBJ databases">
        <authorList>
            <consortium name="DOE Joint Genome Institute"/>
            <person name="Kuo A."/>
            <person name="Miyauchi S."/>
            <person name="Kiss E."/>
            <person name="Drula E."/>
            <person name="Kohler A."/>
            <person name="Sanchez-Garcia M."/>
            <person name="Andreopoulos B."/>
            <person name="Barry K.W."/>
            <person name="Bonito G."/>
            <person name="Buee M."/>
            <person name="Carver A."/>
            <person name="Chen C."/>
            <person name="Cichocki N."/>
            <person name="Clum A."/>
            <person name="Culley D."/>
            <person name="Crous P.W."/>
            <person name="Fauchery L."/>
            <person name="Girlanda M."/>
            <person name="Hayes R."/>
            <person name="Keri Z."/>
            <person name="Labutti K."/>
            <person name="Lipzen A."/>
            <person name="Lombard V."/>
            <person name="Magnuson J."/>
            <person name="Maillard F."/>
            <person name="Morin E."/>
            <person name="Murat C."/>
            <person name="Nolan M."/>
            <person name="Ohm R."/>
            <person name="Pangilinan J."/>
            <person name="Pereira M."/>
            <person name="Perotto S."/>
            <person name="Peter M."/>
            <person name="Riley R."/>
            <person name="Sitrit Y."/>
            <person name="Stielow B."/>
            <person name="Szollosi G."/>
            <person name="Zifcakova L."/>
            <person name="Stursova M."/>
            <person name="Spatafora J.W."/>
            <person name="Tedersoo L."/>
            <person name="Vaario L.-M."/>
            <person name="Yamada A."/>
            <person name="Yan M."/>
            <person name="Wang P."/>
            <person name="Xu J."/>
            <person name="Bruns T."/>
            <person name="Baldrian P."/>
            <person name="Vilgalys R."/>
            <person name="Henrissat B."/>
            <person name="Grigoriev I.V."/>
            <person name="Hibbett D."/>
            <person name="Nagy L.G."/>
            <person name="Martin F.M."/>
        </authorList>
    </citation>
    <scope>NUCLEOTIDE SEQUENCE</scope>
    <source>
        <strain evidence="1">P2</strain>
    </source>
</reference>
<evidence type="ECO:0000313" key="1">
    <source>
        <dbReference type="EMBL" id="KAF9644155.1"/>
    </source>
</evidence>
<sequence>PSVDEIANFNETGRHGPSKTPGRWRPDLIGPKKLPWNKAAARRFRRHFLKCMQYSDWPAEQVERALFVHMDTLRTRYRTQTGQRSLDEQLQMVIKAARISRLKTLARQRRTACDWEDDLANFAPYVQKLCDEGGVSGDESDNNHQPGRYRGQVNYFRVRPVWRAPCVSSWLDIIDKVYVAFRFQENNRATPGNWIRKRHTTNRVDEKAKVVLGLPENFYDVDWLKTLTRNQRRKLRMDPPLNLAHTPHVMRCANSR</sequence>
<accession>A0ACB6Z366</accession>
<organism evidence="1 2">
    <name type="scientific">Thelephora ganbajun</name>
    <name type="common">Ganba fungus</name>
    <dbReference type="NCBI Taxonomy" id="370292"/>
    <lineage>
        <taxon>Eukaryota</taxon>
        <taxon>Fungi</taxon>
        <taxon>Dikarya</taxon>
        <taxon>Basidiomycota</taxon>
        <taxon>Agaricomycotina</taxon>
        <taxon>Agaricomycetes</taxon>
        <taxon>Thelephorales</taxon>
        <taxon>Thelephoraceae</taxon>
        <taxon>Thelephora</taxon>
    </lineage>
</organism>
<feature type="non-terminal residue" evidence="1">
    <location>
        <position position="1"/>
    </location>
</feature>
<name>A0ACB6Z366_THEGA</name>
<dbReference type="Proteomes" id="UP000886501">
    <property type="component" value="Unassembled WGS sequence"/>
</dbReference>
<keyword evidence="2" id="KW-1185">Reference proteome</keyword>
<evidence type="ECO:0000313" key="2">
    <source>
        <dbReference type="Proteomes" id="UP000886501"/>
    </source>
</evidence>
<proteinExistence type="predicted"/>
<protein>
    <submittedName>
        <fullName evidence="1">Uncharacterized protein</fullName>
    </submittedName>
</protein>